<organism evidence="2 3">
    <name type="scientific">Arachis hypogaea</name>
    <name type="common">Peanut</name>
    <dbReference type="NCBI Taxonomy" id="3818"/>
    <lineage>
        <taxon>Eukaryota</taxon>
        <taxon>Viridiplantae</taxon>
        <taxon>Streptophyta</taxon>
        <taxon>Embryophyta</taxon>
        <taxon>Tracheophyta</taxon>
        <taxon>Spermatophyta</taxon>
        <taxon>Magnoliopsida</taxon>
        <taxon>eudicotyledons</taxon>
        <taxon>Gunneridae</taxon>
        <taxon>Pentapetalae</taxon>
        <taxon>rosids</taxon>
        <taxon>fabids</taxon>
        <taxon>Fabales</taxon>
        <taxon>Fabaceae</taxon>
        <taxon>Papilionoideae</taxon>
        <taxon>50 kb inversion clade</taxon>
        <taxon>dalbergioids sensu lato</taxon>
        <taxon>Dalbergieae</taxon>
        <taxon>Pterocarpus clade</taxon>
        <taxon>Arachis</taxon>
    </lineage>
</organism>
<feature type="chain" id="PRO_5019133536" evidence="1">
    <location>
        <begin position="24"/>
        <end position="221"/>
    </location>
</feature>
<evidence type="ECO:0000256" key="1">
    <source>
        <dbReference type="SAM" id="SignalP"/>
    </source>
</evidence>
<gene>
    <name evidence="2" type="ORF">Ahy_A06g030195</name>
</gene>
<reference evidence="2 3" key="1">
    <citation type="submission" date="2019-01" db="EMBL/GenBank/DDBJ databases">
        <title>Sequencing of cultivated peanut Arachis hypogaea provides insights into genome evolution and oil improvement.</title>
        <authorList>
            <person name="Chen X."/>
        </authorList>
    </citation>
    <scope>NUCLEOTIDE SEQUENCE [LARGE SCALE GENOMIC DNA]</scope>
    <source>
        <strain evidence="3">cv. Fuhuasheng</strain>
        <tissue evidence="2">Leaves</tissue>
    </source>
</reference>
<evidence type="ECO:0000313" key="3">
    <source>
        <dbReference type="Proteomes" id="UP000289738"/>
    </source>
</evidence>
<dbReference type="Proteomes" id="UP000289738">
    <property type="component" value="Chromosome A06"/>
</dbReference>
<evidence type="ECO:0000313" key="2">
    <source>
        <dbReference type="EMBL" id="RYR54940.1"/>
    </source>
</evidence>
<dbReference type="AlphaFoldDB" id="A0A445CVI6"/>
<keyword evidence="3" id="KW-1185">Reference proteome</keyword>
<feature type="signal peptide" evidence="1">
    <location>
        <begin position="1"/>
        <end position="23"/>
    </location>
</feature>
<keyword evidence="1" id="KW-0732">Signal</keyword>
<sequence length="221" mass="24182">MASSFLYLMARLACLLRLCCVLGRSRLAAPPAVSARAVLPAAVQCVVVVIRHHSPPSQYPTPSVLHCSHLASLPAAVLPGECSRLAAPRLRPSLASFRGCCCLNCCSSSTFCLCNNRGFADYEYVLGLEEKKKLSDERGEMEKGGETQLVSTNAIDAATQSALCIANPLSPSNSCAITVLHFSSCITTPCRCHQRLCHLRLFLPLRRQNLIEKRREREREP</sequence>
<accession>A0A445CVI6</accession>
<proteinExistence type="predicted"/>
<protein>
    <submittedName>
        <fullName evidence="2">Uncharacterized protein</fullName>
    </submittedName>
</protein>
<dbReference type="EMBL" id="SDMP01000006">
    <property type="protein sequence ID" value="RYR54940.1"/>
    <property type="molecule type" value="Genomic_DNA"/>
</dbReference>
<comment type="caution">
    <text evidence="2">The sequence shown here is derived from an EMBL/GenBank/DDBJ whole genome shotgun (WGS) entry which is preliminary data.</text>
</comment>
<name>A0A445CVI6_ARAHY</name>